<dbReference type="NCBIfam" id="TIGR01726">
    <property type="entry name" value="HEQRo_perm_3TM"/>
    <property type="match status" value="1"/>
</dbReference>
<evidence type="ECO:0000256" key="9">
    <source>
        <dbReference type="RuleBase" id="RU363032"/>
    </source>
</evidence>
<dbReference type="Gene3D" id="1.10.3720.10">
    <property type="entry name" value="MetI-like"/>
    <property type="match status" value="1"/>
</dbReference>
<dbReference type="CDD" id="cd06261">
    <property type="entry name" value="TM_PBP2"/>
    <property type="match status" value="1"/>
</dbReference>
<dbReference type="PANTHER" id="PTHR30614:SF37">
    <property type="entry name" value="AMINO-ACID ABC TRANSPORTER PERMEASE PROTEIN YHDX-RELATED"/>
    <property type="match status" value="1"/>
</dbReference>
<keyword evidence="4" id="KW-1003">Cell membrane</keyword>
<evidence type="ECO:0000256" key="2">
    <source>
        <dbReference type="ARBA" id="ARBA00010072"/>
    </source>
</evidence>
<dbReference type="InterPro" id="IPR000515">
    <property type="entry name" value="MetI-like"/>
</dbReference>
<evidence type="ECO:0000256" key="5">
    <source>
        <dbReference type="ARBA" id="ARBA00022692"/>
    </source>
</evidence>
<comment type="subcellular location">
    <subcellularLocation>
        <location evidence="1">Cell inner membrane</location>
        <topology evidence="1">Multi-pass membrane protein</topology>
    </subcellularLocation>
    <subcellularLocation>
        <location evidence="9">Cell membrane</location>
        <topology evidence="9">Multi-pass membrane protein</topology>
    </subcellularLocation>
</comment>
<feature type="transmembrane region" description="Helical" evidence="9">
    <location>
        <begin position="261"/>
        <end position="280"/>
    </location>
</feature>
<evidence type="ECO:0000256" key="1">
    <source>
        <dbReference type="ARBA" id="ARBA00004429"/>
    </source>
</evidence>
<dbReference type="Pfam" id="PF00528">
    <property type="entry name" value="BPD_transp_1"/>
    <property type="match status" value="1"/>
</dbReference>
<evidence type="ECO:0000259" key="10">
    <source>
        <dbReference type="PROSITE" id="PS50928"/>
    </source>
</evidence>
<accession>A0ABU0J5R8</accession>
<comment type="similarity">
    <text evidence="2">Belongs to the binding-protein-dependent transport system permease family. HisMQ subfamily.</text>
</comment>
<keyword evidence="7 9" id="KW-1133">Transmembrane helix</keyword>
<dbReference type="InterPro" id="IPR043429">
    <property type="entry name" value="ArtM/GltK/GlnP/TcyL/YhdX-like"/>
</dbReference>
<feature type="transmembrane region" description="Helical" evidence="9">
    <location>
        <begin position="361"/>
        <end position="380"/>
    </location>
</feature>
<keyword evidence="5 9" id="KW-0812">Transmembrane</keyword>
<dbReference type="PROSITE" id="PS50928">
    <property type="entry name" value="ABC_TM1"/>
    <property type="match status" value="1"/>
</dbReference>
<evidence type="ECO:0000313" key="11">
    <source>
        <dbReference type="EMBL" id="MDQ0469599.1"/>
    </source>
</evidence>
<dbReference type="RefSeq" id="WP_307272442.1">
    <property type="nucleotide sequence ID" value="NZ_JAUSVX010000004.1"/>
</dbReference>
<dbReference type="PANTHER" id="PTHR30614">
    <property type="entry name" value="MEMBRANE COMPONENT OF AMINO ACID ABC TRANSPORTER"/>
    <property type="match status" value="1"/>
</dbReference>
<name>A0ABU0J5R8_9HYPH</name>
<keyword evidence="3 9" id="KW-0813">Transport</keyword>
<evidence type="ECO:0000256" key="4">
    <source>
        <dbReference type="ARBA" id="ARBA00022475"/>
    </source>
</evidence>
<feature type="transmembrane region" description="Helical" evidence="9">
    <location>
        <begin position="88"/>
        <end position="116"/>
    </location>
</feature>
<keyword evidence="12" id="KW-1185">Reference proteome</keyword>
<sequence length="392" mass="41695">MSTTTIPPGADAPGLRLFRDRLGERPLTQIALFVGLTALIAFLGRNLAENMARVGIVPGFAFLQRPANFEIGESLIAYSAEMSYARAFLVGVLNTLAASAAGCLLATLLGAALGIARLSTNPLLAGSARAYVEAVRNTPLLLQLFFWSAVLHALPSARQALQPLPGILLSNRGVFLPVLRFEDERWWLVALGLAAVFAMAWVAVGRRLGERPARRRRARSVLILALLATLAAAAMLLGVTIEVPQQKGFNIAGGLSLTTEFSALLIGLTVNAAAGIAEIVRSGIEAVPAGQWEAAGAVGLHKGQTLRLVVLPQALRVIVPLMTSSYLSLAKNSSLAVAIGYPDLVSIANTAANQTGQVLESLLIMMAVYLAMSFTVSWLMNRYHARLALRER</sequence>
<evidence type="ECO:0000256" key="8">
    <source>
        <dbReference type="ARBA" id="ARBA00023136"/>
    </source>
</evidence>
<feature type="transmembrane region" description="Helical" evidence="9">
    <location>
        <begin position="26"/>
        <end position="44"/>
    </location>
</feature>
<dbReference type="EMBL" id="JAUSVX010000004">
    <property type="protein sequence ID" value="MDQ0469599.1"/>
    <property type="molecule type" value="Genomic_DNA"/>
</dbReference>
<organism evidence="11 12">
    <name type="scientific">Labrys wisconsinensis</name>
    <dbReference type="NCBI Taxonomy" id="425677"/>
    <lineage>
        <taxon>Bacteria</taxon>
        <taxon>Pseudomonadati</taxon>
        <taxon>Pseudomonadota</taxon>
        <taxon>Alphaproteobacteria</taxon>
        <taxon>Hyphomicrobiales</taxon>
        <taxon>Xanthobacteraceae</taxon>
        <taxon>Labrys</taxon>
    </lineage>
</organism>
<dbReference type="Proteomes" id="UP001242480">
    <property type="component" value="Unassembled WGS sequence"/>
</dbReference>
<gene>
    <name evidence="11" type="ORF">QO011_002615</name>
</gene>
<keyword evidence="8 9" id="KW-0472">Membrane</keyword>
<evidence type="ECO:0000256" key="7">
    <source>
        <dbReference type="ARBA" id="ARBA00022989"/>
    </source>
</evidence>
<evidence type="ECO:0000256" key="6">
    <source>
        <dbReference type="ARBA" id="ARBA00022970"/>
    </source>
</evidence>
<dbReference type="SUPFAM" id="SSF161098">
    <property type="entry name" value="MetI-like"/>
    <property type="match status" value="2"/>
</dbReference>
<keyword evidence="6" id="KW-0029">Amino-acid transport</keyword>
<proteinExistence type="inferred from homology"/>
<dbReference type="InterPro" id="IPR010065">
    <property type="entry name" value="AA_ABC_transptr_permease_3TM"/>
</dbReference>
<evidence type="ECO:0000256" key="3">
    <source>
        <dbReference type="ARBA" id="ARBA00022448"/>
    </source>
</evidence>
<dbReference type="InterPro" id="IPR035906">
    <property type="entry name" value="MetI-like_sf"/>
</dbReference>
<reference evidence="11 12" key="1">
    <citation type="submission" date="2023-07" db="EMBL/GenBank/DDBJ databases">
        <title>Genomic Encyclopedia of Type Strains, Phase IV (KMG-IV): sequencing the most valuable type-strain genomes for metagenomic binning, comparative biology and taxonomic classification.</title>
        <authorList>
            <person name="Goeker M."/>
        </authorList>
    </citation>
    <scope>NUCLEOTIDE SEQUENCE [LARGE SCALE GENOMIC DNA]</scope>
    <source>
        <strain evidence="11 12">DSM 19619</strain>
    </source>
</reference>
<feature type="domain" description="ABC transmembrane type-1" evidence="10">
    <location>
        <begin position="92"/>
        <end position="380"/>
    </location>
</feature>
<comment type="caution">
    <text evidence="11">The sequence shown here is derived from an EMBL/GenBank/DDBJ whole genome shotgun (WGS) entry which is preliminary data.</text>
</comment>
<protein>
    <submittedName>
        <fullName evidence="11">General L-amino acid transport system permease protein</fullName>
    </submittedName>
</protein>
<evidence type="ECO:0000313" key="12">
    <source>
        <dbReference type="Proteomes" id="UP001242480"/>
    </source>
</evidence>
<feature type="transmembrane region" description="Helical" evidence="9">
    <location>
        <begin position="186"/>
        <end position="209"/>
    </location>
</feature>
<feature type="transmembrane region" description="Helical" evidence="9">
    <location>
        <begin position="221"/>
        <end position="241"/>
    </location>
</feature>